<evidence type="ECO:0000256" key="9">
    <source>
        <dbReference type="ARBA" id="ARBA00023136"/>
    </source>
</evidence>
<dbReference type="FunCoup" id="D2V6S6">
    <property type="interactions" value="237"/>
</dbReference>
<evidence type="ECO:0000256" key="5">
    <source>
        <dbReference type="ARBA" id="ARBA00022723"/>
    </source>
</evidence>
<evidence type="ECO:0000313" key="13">
    <source>
        <dbReference type="EMBL" id="EFC47627.1"/>
    </source>
</evidence>
<dbReference type="InterPro" id="IPR014349">
    <property type="entry name" value="Rieske_Fe-S_prot"/>
</dbReference>
<keyword evidence="4" id="KW-0001">2Fe-2S</keyword>
<dbReference type="InterPro" id="IPR017941">
    <property type="entry name" value="Rieske_2Fe-2S"/>
</dbReference>
<evidence type="ECO:0000256" key="8">
    <source>
        <dbReference type="ARBA" id="ARBA00023014"/>
    </source>
</evidence>
<evidence type="ECO:0000256" key="1">
    <source>
        <dbReference type="ARBA" id="ARBA00004167"/>
    </source>
</evidence>
<dbReference type="KEGG" id="ngr:NAEGRDRAFT_78817"/>
<dbReference type="Pfam" id="PF00355">
    <property type="entry name" value="Rieske"/>
    <property type="match status" value="1"/>
</dbReference>
<accession>D2V6S6</accession>
<dbReference type="InterPro" id="IPR005805">
    <property type="entry name" value="Rieske_Fe-S_prot_C"/>
</dbReference>
<dbReference type="InParanoid" id="D2V6S6"/>
<evidence type="ECO:0000259" key="12">
    <source>
        <dbReference type="PROSITE" id="PS51296"/>
    </source>
</evidence>
<keyword evidence="6" id="KW-1133">Transmembrane helix</keyword>
<dbReference type="PANTHER" id="PTHR10134">
    <property type="entry name" value="CYTOCHROME B-C1 COMPLEX SUBUNIT RIESKE, MITOCHONDRIAL"/>
    <property type="match status" value="1"/>
</dbReference>
<keyword evidence="3" id="KW-0812">Transmembrane</keyword>
<evidence type="ECO:0000256" key="3">
    <source>
        <dbReference type="ARBA" id="ARBA00022692"/>
    </source>
</evidence>
<sequence>MLNQSYRLKTVLTLPIKNLGSSFSAHKACSASLINKTLSAFDIQAFPGVTAEHQEPTFIFQSSSKTTAIPEIKPQQIFTNTFSVNKSFRHKTLLTAQPVRFYSTQIGSEKTLKRNELPEAVQRLVETAPKTGYHGDNINEYLKEGDYDKRQFAYFVANSSRFVVAAGLRLAVLRFLYSWSAAADVLAVSKIEVDISNVPKGKTITVTWRGKPVFIKHRTEDETKSLAETDLSTLKDPQADSDRTKNDEWTVILAICTHLGCVPVTDAGVMNAFFCPCHGSHYDASGRIVKGPAPLNMEVPKHSLDGSILTLG</sequence>
<dbReference type="AlphaFoldDB" id="D2V6S6"/>
<dbReference type="GO" id="GO:0046872">
    <property type="term" value="F:metal ion binding"/>
    <property type="evidence" value="ECO:0007669"/>
    <property type="project" value="UniProtKB-KW"/>
</dbReference>
<keyword evidence="5" id="KW-0479">Metal-binding</keyword>
<keyword evidence="14" id="KW-1185">Reference proteome</keyword>
<evidence type="ECO:0000256" key="2">
    <source>
        <dbReference type="ARBA" id="ARBA00010651"/>
    </source>
</evidence>
<evidence type="ECO:0000256" key="7">
    <source>
        <dbReference type="ARBA" id="ARBA00023004"/>
    </source>
</evidence>
<dbReference type="eggNOG" id="KOG1671">
    <property type="taxonomic scope" value="Eukaryota"/>
</dbReference>
<dbReference type="InterPro" id="IPR006317">
    <property type="entry name" value="Ubiquinol_cyt_c_Rdtase_Fe-S-su"/>
</dbReference>
<protein>
    <submittedName>
        <fullName evidence="13">Ubiquinol-cytochrome c reductase iron-sulfur subunit mitochondrial</fullName>
    </submittedName>
</protein>
<comment type="similarity">
    <text evidence="2">Belongs to the Rieske iron-sulfur protein family.</text>
</comment>
<feature type="domain" description="Rieske" evidence="12">
    <location>
        <begin position="223"/>
        <end position="311"/>
    </location>
</feature>
<dbReference type="PROSITE" id="PS51296">
    <property type="entry name" value="RIESKE"/>
    <property type="match status" value="1"/>
</dbReference>
<keyword evidence="9" id="KW-0472">Membrane</keyword>
<dbReference type="GeneID" id="8849121"/>
<comment type="cofactor">
    <cofactor evidence="11">
        <name>[2Fe-2S] cluster</name>
        <dbReference type="ChEBI" id="CHEBI:190135"/>
    </cofactor>
</comment>
<dbReference type="FunFam" id="2.102.10.10:FF:000001">
    <property type="entry name" value="Cytochrome b-c1 complex subunit Rieske, mitochondrial"/>
    <property type="match status" value="1"/>
</dbReference>
<proteinExistence type="inferred from homology"/>
<keyword evidence="8" id="KW-0411">Iron-sulfur</keyword>
<dbReference type="GO" id="GO:0051537">
    <property type="term" value="F:2 iron, 2 sulfur cluster binding"/>
    <property type="evidence" value="ECO:0007669"/>
    <property type="project" value="UniProtKB-KW"/>
</dbReference>
<keyword evidence="10" id="KW-1015">Disulfide bond</keyword>
<keyword evidence="7" id="KW-0408">Iron</keyword>
<dbReference type="Gene3D" id="2.102.10.10">
    <property type="entry name" value="Rieske [2Fe-2S] iron-sulphur domain"/>
    <property type="match status" value="1"/>
</dbReference>
<dbReference type="OrthoDB" id="1637982at2759"/>
<evidence type="ECO:0000256" key="6">
    <source>
        <dbReference type="ARBA" id="ARBA00022989"/>
    </source>
</evidence>
<dbReference type="STRING" id="5762.D2V6S6"/>
<dbReference type="EMBL" id="GG738854">
    <property type="protein sequence ID" value="EFC47627.1"/>
    <property type="molecule type" value="Genomic_DNA"/>
</dbReference>
<evidence type="ECO:0000313" key="14">
    <source>
        <dbReference type="Proteomes" id="UP000006671"/>
    </source>
</evidence>
<dbReference type="GO" id="GO:0016020">
    <property type="term" value="C:membrane"/>
    <property type="evidence" value="ECO:0007669"/>
    <property type="project" value="UniProtKB-SubCell"/>
</dbReference>
<evidence type="ECO:0000256" key="10">
    <source>
        <dbReference type="ARBA" id="ARBA00023157"/>
    </source>
</evidence>
<dbReference type="VEuPathDB" id="AmoebaDB:NAEGRDRAFT_78817"/>
<evidence type="ECO:0000256" key="4">
    <source>
        <dbReference type="ARBA" id="ARBA00022714"/>
    </source>
</evidence>
<name>D2V6S6_NAEGR</name>
<dbReference type="PRINTS" id="PR00162">
    <property type="entry name" value="RIESKE"/>
</dbReference>
<dbReference type="RefSeq" id="XP_002680371.1">
    <property type="nucleotide sequence ID" value="XM_002680325.1"/>
</dbReference>
<evidence type="ECO:0000256" key="11">
    <source>
        <dbReference type="ARBA" id="ARBA00034078"/>
    </source>
</evidence>
<dbReference type="GO" id="GO:0008121">
    <property type="term" value="F:quinol-cytochrome-c reductase activity"/>
    <property type="evidence" value="ECO:0007669"/>
    <property type="project" value="InterPro"/>
</dbReference>
<comment type="subcellular location">
    <subcellularLocation>
        <location evidence="1">Membrane</location>
        <topology evidence="1">Single-pass membrane protein</topology>
    </subcellularLocation>
</comment>
<gene>
    <name evidence="13" type="ORF">NAEGRDRAFT_78817</name>
</gene>
<dbReference type="SUPFAM" id="SSF81502">
    <property type="entry name" value="ISP transmembrane anchor"/>
    <property type="match status" value="1"/>
</dbReference>
<reference evidence="13 14" key="1">
    <citation type="journal article" date="2010" name="Cell">
        <title>The genome of Naegleria gruberi illuminates early eukaryotic versatility.</title>
        <authorList>
            <person name="Fritz-Laylin L.K."/>
            <person name="Prochnik S.E."/>
            <person name="Ginger M.L."/>
            <person name="Dacks J.B."/>
            <person name="Carpenter M.L."/>
            <person name="Field M.C."/>
            <person name="Kuo A."/>
            <person name="Paredez A."/>
            <person name="Chapman J."/>
            <person name="Pham J."/>
            <person name="Shu S."/>
            <person name="Neupane R."/>
            <person name="Cipriano M."/>
            <person name="Mancuso J."/>
            <person name="Tu H."/>
            <person name="Salamov A."/>
            <person name="Lindquist E."/>
            <person name="Shapiro H."/>
            <person name="Lucas S."/>
            <person name="Grigoriev I.V."/>
            <person name="Cande W.Z."/>
            <person name="Fulton C."/>
            <person name="Rokhsar D.S."/>
            <person name="Dawson S.C."/>
        </authorList>
    </citation>
    <scope>NUCLEOTIDE SEQUENCE [LARGE SCALE GENOMIC DNA]</scope>
    <source>
        <strain evidence="13 14">NEG-M</strain>
    </source>
</reference>
<dbReference type="NCBIfam" id="TIGR01416">
    <property type="entry name" value="Rieske_proteo"/>
    <property type="match status" value="1"/>
</dbReference>
<dbReference type="SUPFAM" id="SSF50022">
    <property type="entry name" value="ISP domain"/>
    <property type="match status" value="1"/>
</dbReference>
<organism evidence="14">
    <name type="scientific">Naegleria gruberi</name>
    <name type="common">Amoeba</name>
    <dbReference type="NCBI Taxonomy" id="5762"/>
    <lineage>
        <taxon>Eukaryota</taxon>
        <taxon>Discoba</taxon>
        <taxon>Heterolobosea</taxon>
        <taxon>Tetramitia</taxon>
        <taxon>Eutetramitia</taxon>
        <taxon>Vahlkampfiidae</taxon>
        <taxon>Naegleria</taxon>
    </lineage>
</organism>
<dbReference type="Proteomes" id="UP000006671">
    <property type="component" value="Unassembled WGS sequence"/>
</dbReference>
<dbReference type="CDD" id="cd03470">
    <property type="entry name" value="Rieske_cytochrome_bc1"/>
    <property type="match status" value="1"/>
</dbReference>
<dbReference type="InterPro" id="IPR036922">
    <property type="entry name" value="Rieske_2Fe-2S_sf"/>
</dbReference>